<dbReference type="Gene3D" id="2.60.40.10">
    <property type="entry name" value="Immunoglobulins"/>
    <property type="match status" value="1"/>
</dbReference>
<evidence type="ECO:0008006" key="2">
    <source>
        <dbReference type="Google" id="ProtNLM"/>
    </source>
</evidence>
<evidence type="ECO:0000313" key="1">
    <source>
        <dbReference type="EMBL" id="SVC72043.1"/>
    </source>
</evidence>
<dbReference type="InterPro" id="IPR013783">
    <property type="entry name" value="Ig-like_fold"/>
</dbReference>
<accession>A0A382PF67</accession>
<sequence length="168" mass="18082">MNPFLTPLALAASALLLFSCDRERSNPIDPQSSVLAERPSTPTGLVAQDDVGRILVNWQSVEEGDLAGYGVYRSNKSNGIYEFVSGDGDSTLFISTGKTTFVDSLDTPGTTLFYRIAAVDTVGLISERSNFVGATVLEDLVPPETPLNLSVVADEDGNDRIIIRWTVP</sequence>
<reference evidence="1" key="1">
    <citation type="submission" date="2018-05" db="EMBL/GenBank/DDBJ databases">
        <authorList>
            <person name="Lanie J.A."/>
            <person name="Ng W.-L."/>
            <person name="Kazmierczak K.M."/>
            <person name="Andrzejewski T.M."/>
            <person name="Davidsen T.M."/>
            <person name="Wayne K.J."/>
            <person name="Tettelin H."/>
            <person name="Glass J.I."/>
            <person name="Rusch D."/>
            <person name="Podicherti R."/>
            <person name="Tsui H.-C.T."/>
            <person name="Winkler M.E."/>
        </authorList>
    </citation>
    <scope>NUCLEOTIDE SEQUENCE</scope>
</reference>
<dbReference type="EMBL" id="UINC01106996">
    <property type="protein sequence ID" value="SVC72043.1"/>
    <property type="molecule type" value="Genomic_DNA"/>
</dbReference>
<dbReference type="InterPro" id="IPR036116">
    <property type="entry name" value="FN3_sf"/>
</dbReference>
<proteinExistence type="predicted"/>
<feature type="non-terminal residue" evidence="1">
    <location>
        <position position="168"/>
    </location>
</feature>
<dbReference type="AlphaFoldDB" id="A0A382PF67"/>
<organism evidence="1">
    <name type="scientific">marine metagenome</name>
    <dbReference type="NCBI Taxonomy" id="408172"/>
    <lineage>
        <taxon>unclassified sequences</taxon>
        <taxon>metagenomes</taxon>
        <taxon>ecological metagenomes</taxon>
    </lineage>
</organism>
<name>A0A382PF67_9ZZZZ</name>
<gene>
    <name evidence="1" type="ORF">METZ01_LOCUS324897</name>
</gene>
<protein>
    <recommendedName>
        <fullName evidence="2">Fibronectin type-III domain-containing protein</fullName>
    </recommendedName>
</protein>
<dbReference type="SUPFAM" id="SSF49265">
    <property type="entry name" value="Fibronectin type III"/>
    <property type="match status" value="1"/>
</dbReference>